<keyword evidence="13" id="KW-0449">Lipoprotein</keyword>
<reference evidence="16" key="1">
    <citation type="submission" date="2021-02" db="EMBL/GenBank/DDBJ databases">
        <authorList>
            <person name="Nowell W R."/>
        </authorList>
    </citation>
    <scope>NUCLEOTIDE SEQUENCE</scope>
</reference>
<dbReference type="Pfam" id="PF00481">
    <property type="entry name" value="PP2C"/>
    <property type="match status" value="1"/>
</dbReference>
<protein>
    <recommendedName>
        <fullName evidence="4">Conserved oligomeric Golgi complex subunit 5</fullName>
    </recommendedName>
</protein>
<gene>
    <name evidence="16" type="ORF">KQP761_LOCUS6777</name>
</gene>
<dbReference type="EMBL" id="CAJNOW010002133">
    <property type="protein sequence ID" value="CAF1341805.1"/>
    <property type="molecule type" value="Genomic_DNA"/>
</dbReference>
<dbReference type="GO" id="GO:0017119">
    <property type="term" value="C:Golgi transport complex"/>
    <property type="evidence" value="ECO:0007669"/>
    <property type="project" value="InterPro"/>
</dbReference>
<dbReference type="Gene3D" id="3.60.40.10">
    <property type="entry name" value="PPM-type phosphatase domain"/>
    <property type="match status" value="1"/>
</dbReference>
<dbReference type="GO" id="GO:0006891">
    <property type="term" value="P:intra-Golgi vesicle-mediated transport"/>
    <property type="evidence" value="ECO:0007669"/>
    <property type="project" value="InterPro"/>
</dbReference>
<evidence type="ECO:0000256" key="2">
    <source>
        <dbReference type="ARBA" id="ARBA00004514"/>
    </source>
</evidence>
<keyword evidence="11" id="KW-0333">Golgi apparatus</keyword>
<comment type="caution">
    <text evidence="16">The sequence shown here is derived from an EMBL/GenBank/DDBJ whole genome shotgun (WGS) entry which is preliminary data.</text>
</comment>
<proteinExistence type="inferred from homology"/>
<keyword evidence="6" id="KW-0597">Phosphoprotein</keyword>
<dbReference type="PANTHER" id="PTHR13228:SF3">
    <property type="entry name" value="CONSERVED OLIGOMERIC GOLGI COMPLEX SUBUNIT 5"/>
    <property type="match status" value="1"/>
</dbReference>
<evidence type="ECO:0000256" key="5">
    <source>
        <dbReference type="ARBA" id="ARBA00022490"/>
    </source>
</evidence>
<evidence type="ECO:0000259" key="15">
    <source>
        <dbReference type="PROSITE" id="PS51746"/>
    </source>
</evidence>
<keyword evidence="7" id="KW-0519">Myristate</keyword>
<dbReference type="GO" id="GO:0004721">
    <property type="term" value="F:phosphoprotein phosphatase activity"/>
    <property type="evidence" value="ECO:0007669"/>
    <property type="project" value="UniProtKB-KW"/>
</dbReference>
<dbReference type="InterPro" id="IPR049176">
    <property type="entry name" value="COG5_N"/>
</dbReference>
<comment type="subcellular location">
    <subcellularLocation>
        <location evidence="2">Cytoplasm</location>
        <location evidence="2">Cytosol</location>
    </subcellularLocation>
    <subcellularLocation>
        <location evidence="1">Golgi apparatus membrane</location>
        <topology evidence="1">Peripheral membrane protein</topology>
    </subcellularLocation>
    <subcellularLocation>
        <location evidence="3">Membrane</location>
        <topology evidence="3">Lipid-anchor</topology>
    </subcellularLocation>
</comment>
<dbReference type="InterPro" id="IPR012911">
    <property type="entry name" value="PP2C_C"/>
</dbReference>
<evidence type="ECO:0000313" key="16">
    <source>
        <dbReference type="EMBL" id="CAF1341805.1"/>
    </source>
</evidence>
<evidence type="ECO:0000256" key="11">
    <source>
        <dbReference type="ARBA" id="ARBA00023034"/>
    </source>
</evidence>
<evidence type="ECO:0000256" key="7">
    <source>
        <dbReference type="ARBA" id="ARBA00022707"/>
    </source>
</evidence>
<dbReference type="Pfam" id="PF07830">
    <property type="entry name" value="PP2C_C"/>
    <property type="match status" value="1"/>
</dbReference>
<dbReference type="GO" id="GO:0000287">
    <property type="term" value="F:magnesium ion binding"/>
    <property type="evidence" value="ECO:0007669"/>
    <property type="project" value="InterPro"/>
</dbReference>
<comment type="similarity">
    <text evidence="14">Belongs to the PP2C family.</text>
</comment>
<dbReference type="Proteomes" id="UP000663834">
    <property type="component" value="Unassembled WGS sequence"/>
</dbReference>
<evidence type="ECO:0000313" key="17">
    <source>
        <dbReference type="Proteomes" id="UP000663834"/>
    </source>
</evidence>
<dbReference type="AlphaFoldDB" id="A0A815GPV7"/>
<sequence length="1211" mass="137531">MSKKVFKTCRQRFIKFVTTAVHRSLYYHESLSFETVPITDSIKSMGQFLEKPKVEKHNSRGKNDDIRYGLGSMQGWRVDMEDAHATILTLDDNNWSRWSYFGVFDGHAGYRTAVKAAEKLHLQILSSLNTLVADNANEAVPSQVISSQLDFSKFETAIKDAYFKFDHEWREENRNNNQDDKSGSTAISCLIDAERVYFLNVGDSRAILVSSEGRVLLATKDHKPSDQVERQRIQDAGGTVLIQRVNGSLAVSRALGDFEYKNNSNRRPDQQLVSPEPEVTCHSRNLAMDSDKQEEQIAFIVLACDGIWDVMTNEELAAYILGRMHVTDDLNEICNSVLDMCLYKGSKDNMSLIIIAFKTAPVPTPEWKEKDETLNTEIKNKTIEIFNRNPNRTSLDANTIWQQVVTFLNEQSSIREALPIGGESFNDFIDDDFDIKSFSANILQTKLVADYLQHLNELIRTLDAEIKQQVSSNAPVLFRQASSIGTIEDVLENMQSRIGSLKLTVDRISSKVTEPYNKILVRKFQLTRLQNTCDLLRRIKGVLQQTKKLQTFMSPSNTGQQQIELVKASQCLSELDHFTVDTDFTGIDIVEKDLQFVFKARHDIQTQAQDVLENGLNHLNPAQIGTALQVFFNLGTLHDRIQSIEQRLLQNFQTQISEYLDLKQLSRSKDPSNPGRTTMPNIGNTSQFRALLWTNIDKILDLLYVTIAQLYNLSRVLAKKKDPITHATFTDELTKQGHSSDLVGQFWIGAMKSLRKQMKISMSDSYHLRQALEGEYPRLLRLQNDLIARLNQLQPGFSEIEMDLIDKDSLDSEQSQEKQKANLQLNECFEIFEKSYLSILSSRLSDPINLVFSSSSTTKLLPTQQELESFVKLIVNELTVSIVSEALVNKVARNIGKAIQLFAAKCEQSICTDSEGSQVVSAPTAAQLRNISAINILFNFCSMINKMLAEQQNLPLTATTRIADALQCVHSLMNTAIHPFLNSIADCIEAILATMHTEDFSQPAGTQSDSQSSLYMKELQEFIIRIQKDYFTEFQCKDFMYENLAPIACRAIVLFMEHISLVRPLGEGGILRLVVDFAQIEFALSPFCRRLTDLGKYYKILKAFRSLLILTTEEFQNNSAIGDVVPYDIVLHHLFSRAPIEMRSPHQAMNWSINRYIQWLDEHPNMSDRLAMIKGTLETYVQTVRNRQQKEFAPIYVIILNILDKGLASTA</sequence>
<keyword evidence="8" id="KW-0479">Metal-binding</keyword>
<keyword evidence="12" id="KW-0472">Membrane</keyword>
<evidence type="ECO:0000256" key="14">
    <source>
        <dbReference type="RuleBase" id="RU003465"/>
    </source>
</evidence>
<feature type="domain" description="PPM-type phosphatase" evidence="15">
    <location>
        <begin position="67"/>
        <end position="357"/>
    </location>
</feature>
<dbReference type="OrthoDB" id="18786at2759"/>
<keyword evidence="10 14" id="KW-0904">Protein phosphatase</keyword>
<evidence type="ECO:0000256" key="12">
    <source>
        <dbReference type="ARBA" id="ARBA00023136"/>
    </source>
</evidence>
<evidence type="ECO:0000256" key="1">
    <source>
        <dbReference type="ARBA" id="ARBA00004395"/>
    </source>
</evidence>
<dbReference type="InterPro" id="IPR048485">
    <property type="entry name" value="COG5_helical"/>
</dbReference>
<keyword evidence="5" id="KW-0963">Cytoplasm</keyword>
<dbReference type="PROSITE" id="PS01032">
    <property type="entry name" value="PPM_1"/>
    <property type="match status" value="1"/>
</dbReference>
<dbReference type="InterPro" id="IPR036457">
    <property type="entry name" value="PPM-type-like_dom_sf"/>
</dbReference>
<keyword evidence="9 14" id="KW-0378">Hydrolase</keyword>
<evidence type="ECO:0000256" key="4">
    <source>
        <dbReference type="ARBA" id="ARBA00020974"/>
    </source>
</evidence>
<organism evidence="16 17">
    <name type="scientific">Rotaria magnacalcarata</name>
    <dbReference type="NCBI Taxonomy" id="392030"/>
    <lineage>
        <taxon>Eukaryota</taxon>
        <taxon>Metazoa</taxon>
        <taxon>Spiralia</taxon>
        <taxon>Gnathifera</taxon>
        <taxon>Rotifera</taxon>
        <taxon>Eurotatoria</taxon>
        <taxon>Bdelloidea</taxon>
        <taxon>Philodinida</taxon>
        <taxon>Philodinidae</taxon>
        <taxon>Rotaria</taxon>
    </lineage>
</organism>
<evidence type="ECO:0000256" key="3">
    <source>
        <dbReference type="ARBA" id="ARBA00004635"/>
    </source>
</evidence>
<name>A0A815GPV7_9BILA</name>
<dbReference type="Pfam" id="PF10392">
    <property type="entry name" value="COG5_N"/>
    <property type="match status" value="1"/>
</dbReference>
<dbReference type="GO" id="GO:0000139">
    <property type="term" value="C:Golgi membrane"/>
    <property type="evidence" value="ECO:0007669"/>
    <property type="project" value="UniProtKB-SubCell"/>
</dbReference>
<dbReference type="InterPro" id="IPR000222">
    <property type="entry name" value="PP2C_BS"/>
</dbReference>
<evidence type="ECO:0000256" key="13">
    <source>
        <dbReference type="ARBA" id="ARBA00023288"/>
    </source>
</evidence>
<dbReference type="InterPro" id="IPR019465">
    <property type="entry name" value="Cog5"/>
</dbReference>
<dbReference type="PANTHER" id="PTHR13228">
    <property type="entry name" value="CONSERVED OLIGOMERIC GOLGI COMPLEX COMPONENT 5"/>
    <property type="match status" value="1"/>
</dbReference>
<evidence type="ECO:0000256" key="9">
    <source>
        <dbReference type="ARBA" id="ARBA00022801"/>
    </source>
</evidence>
<evidence type="ECO:0000256" key="8">
    <source>
        <dbReference type="ARBA" id="ARBA00022723"/>
    </source>
</evidence>
<dbReference type="InterPro" id="IPR001932">
    <property type="entry name" value="PPM-type_phosphatase-like_dom"/>
</dbReference>
<dbReference type="SMART" id="SM00332">
    <property type="entry name" value="PP2Cc"/>
    <property type="match status" value="1"/>
</dbReference>
<dbReference type="PROSITE" id="PS51746">
    <property type="entry name" value="PPM_2"/>
    <property type="match status" value="1"/>
</dbReference>
<accession>A0A815GPV7</accession>
<dbReference type="SUPFAM" id="SSF81606">
    <property type="entry name" value="PP2C-like"/>
    <property type="match status" value="1"/>
</dbReference>
<dbReference type="GO" id="GO:0005829">
    <property type="term" value="C:cytosol"/>
    <property type="evidence" value="ECO:0007669"/>
    <property type="project" value="UniProtKB-SubCell"/>
</dbReference>
<dbReference type="Pfam" id="PF20649">
    <property type="entry name" value="COG5_C"/>
    <property type="match status" value="1"/>
</dbReference>
<dbReference type="GO" id="GO:0030145">
    <property type="term" value="F:manganese ion binding"/>
    <property type="evidence" value="ECO:0007669"/>
    <property type="project" value="InterPro"/>
</dbReference>
<evidence type="ECO:0000256" key="10">
    <source>
        <dbReference type="ARBA" id="ARBA00022912"/>
    </source>
</evidence>
<evidence type="ECO:0000256" key="6">
    <source>
        <dbReference type="ARBA" id="ARBA00022553"/>
    </source>
</evidence>
<dbReference type="CDD" id="cd00143">
    <property type="entry name" value="PP2Cc"/>
    <property type="match status" value="1"/>
</dbReference>